<organism evidence="2 3">
    <name type="scientific">Effrenium voratum</name>
    <dbReference type="NCBI Taxonomy" id="2562239"/>
    <lineage>
        <taxon>Eukaryota</taxon>
        <taxon>Sar</taxon>
        <taxon>Alveolata</taxon>
        <taxon>Dinophyceae</taxon>
        <taxon>Suessiales</taxon>
        <taxon>Symbiodiniaceae</taxon>
        <taxon>Effrenium</taxon>
    </lineage>
</organism>
<feature type="compositionally biased region" description="Polar residues" evidence="1">
    <location>
        <begin position="288"/>
        <end position="297"/>
    </location>
</feature>
<feature type="compositionally biased region" description="Polar residues" evidence="1">
    <location>
        <begin position="140"/>
        <end position="155"/>
    </location>
</feature>
<feature type="region of interest" description="Disordered" evidence="1">
    <location>
        <begin position="100"/>
        <end position="214"/>
    </location>
</feature>
<keyword evidence="3" id="KW-1185">Reference proteome</keyword>
<accession>A0AA36I553</accession>
<feature type="region of interest" description="Disordered" evidence="1">
    <location>
        <begin position="230"/>
        <end position="323"/>
    </location>
</feature>
<name>A0AA36I553_9DINO</name>
<evidence type="ECO:0000313" key="2">
    <source>
        <dbReference type="EMBL" id="CAJ1381261.1"/>
    </source>
</evidence>
<feature type="compositionally biased region" description="Polar residues" evidence="1">
    <location>
        <begin position="104"/>
        <end position="117"/>
    </location>
</feature>
<evidence type="ECO:0000256" key="1">
    <source>
        <dbReference type="SAM" id="MobiDB-lite"/>
    </source>
</evidence>
<feature type="compositionally biased region" description="Polar residues" evidence="1">
    <location>
        <begin position="196"/>
        <end position="208"/>
    </location>
</feature>
<comment type="caution">
    <text evidence="2">The sequence shown here is derived from an EMBL/GenBank/DDBJ whole genome shotgun (WGS) entry which is preliminary data.</text>
</comment>
<feature type="compositionally biased region" description="Low complexity" evidence="1">
    <location>
        <begin position="179"/>
        <end position="194"/>
    </location>
</feature>
<evidence type="ECO:0000313" key="3">
    <source>
        <dbReference type="Proteomes" id="UP001178507"/>
    </source>
</evidence>
<sequence length="400" mass="41687">MAAGRILGDYAGLFAHQAAPAGPKGATAQWPCGSGLARAPMSPRQLMQMVQPTDSPRRAMAMNVSTMPSMVSMPSGQDSPRAMAVATVASLGQDMSPRRAMASGQLSGQLSAISTDDVSAGSPRQQAPLPQPPLQAGSPRRQQQSGQCQVVTDASPRQDSRASPRASAEAPRLVSNQDMSPRMASMASLASMGSYQAPSEGSQGNSATADAGKAGMSPLHKLASIKDKMSRLASNLQEDAFHFGEEPPGSARAEKREDTEETISASQSMRDPDAGASGTAPASIAGPLTQSVPTLAQGSPGLAPAALAQSQPTLPPFSPAQWPMRPRLRRSCARWCPQRRGGIFGGFFRREAHGSRKGPAVARSELDDPAGSAVDAQSGNEPRAYEARPWVHVLLIGSFG</sequence>
<dbReference type="AlphaFoldDB" id="A0AA36I553"/>
<gene>
    <name evidence="2" type="ORF">EVOR1521_LOCUS9002</name>
</gene>
<dbReference type="EMBL" id="CAUJNA010000791">
    <property type="protein sequence ID" value="CAJ1381261.1"/>
    <property type="molecule type" value="Genomic_DNA"/>
</dbReference>
<feature type="compositionally biased region" description="Low complexity" evidence="1">
    <location>
        <begin position="163"/>
        <end position="172"/>
    </location>
</feature>
<dbReference type="Proteomes" id="UP001178507">
    <property type="component" value="Unassembled WGS sequence"/>
</dbReference>
<feature type="region of interest" description="Disordered" evidence="1">
    <location>
        <begin position="352"/>
        <end position="382"/>
    </location>
</feature>
<reference evidence="2" key="1">
    <citation type="submission" date="2023-08" db="EMBL/GenBank/DDBJ databases">
        <authorList>
            <person name="Chen Y."/>
            <person name="Shah S."/>
            <person name="Dougan E. K."/>
            <person name="Thang M."/>
            <person name="Chan C."/>
        </authorList>
    </citation>
    <scope>NUCLEOTIDE SEQUENCE</scope>
</reference>
<proteinExistence type="predicted"/>
<protein>
    <submittedName>
        <fullName evidence="2">Uncharacterized protein</fullName>
    </submittedName>
</protein>